<dbReference type="OrthoDB" id="1843260at2"/>
<dbReference type="PATRIC" id="fig|1470200.3.peg.998"/>
<feature type="domain" description="DUF6094" evidence="1">
    <location>
        <begin position="11"/>
        <end position="197"/>
    </location>
</feature>
<name>A0A0J1C5H6_9NEIS</name>
<keyword evidence="2" id="KW-0808">Transferase</keyword>
<dbReference type="SUPFAM" id="SSF53335">
    <property type="entry name" value="S-adenosyl-L-methionine-dependent methyltransferases"/>
    <property type="match status" value="1"/>
</dbReference>
<sequence>MKNHLMHPRAANNYRSNGYFPTDTGTLEAIAAKLEVPAPGTVIRAFDPCCGEGHALAYLAEHLTQSGAECQSFGVELDHNRAEAAQDRLSHTIRADIENCILQASAVGLLFLNPPYGFTAKDQLSNQRTKRLEEIFFDKTFGTLQAGGVLVLIVPEAALTEHLTRDIATSCTDVRIFRAAVDTYRQYVIIGIRPKNKATIGKKLADSQQRLLMDYQSAPDCDSADTFRYRIPPVPGKVFRPMSFVLEQDVLDKELKQQHSRTLWPHFGRFFGAVAAAANSRRPLCELGQWHAALALAAGQVHGIVTSENGRRLLVKGSTHKTKVNTKMEEYDNNGRLVVTMTALDRFVPSIRAIDLTQNTPDFGRVLTIK</sequence>
<organism evidence="2 3">
    <name type="scientific">Neisseria arctica</name>
    <dbReference type="NCBI Taxonomy" id="1470200"/>
    <lineage>
        <taxon>Bacteria</taxon>
        <taxon>Pseudomonadati</taxon>
        <taxon>Pseudomonadota</taxon>
        <taxon>Betaproteobacteria</taxon>
        <taxon>Neisseriales</taxon>
        <taxon>Neisseriaceae</taxon>
        <taxon>Neisseria</taxon>
    </lineage>
</organism>
<proteinExistence type="predicted"/>
<keyword evidence="3" id="KW-1185">Reference proteome</keyword>
<protein>
    <submittedName>
        <fullName evidence="2">DNA methylase</fullName>
    </submittedName>
</protein>
<dbReference type="InterPro" id="IPR029063">
    <property type="entry name" value="SAM-dependent_MTases_sf"/>
</dbReference>
<dbReference type="AlphaFoldDB" id="A0A0J1C5H6"/>
<evidence type="ECO:0000259" key="1">
    <source>
        <dbReference type="Pfam" id="PF19587"/>
    </source>
</evidence>
<dbReference type="Proteomes" id="UP000036027">
    <property type="component" value="Unassembled WGS sequence"/>
</dbReference>
<evidence type="ECO:0000313" key="3">
    <source>
        <dbReference type="Proteomes" id="UP000036027"/>
    </source>
</evidence>
<dbReference type="Pfam" id="PF19587">
    <property type="entry name" value="DUF6094"/>
    <property type="match status" value="1"/>
</dbReference>
<dbReference type="InterPro" id="IPR046076">
    <property type="entry name" value="DUF6094"/>
</dbReference>
<dbReference type="Gene3D" id="3.40.50.150">
    <property type="entry name" value="Vaccinia Virus protein VP39"/>
    <property type="match status" value="1"/>
</dbReference>
<evidence type="ECO:0000313" key="2">
    <source>
        <dbReference type="EMBL" id="KLT73573.1"/>
    </source>
</evidence>
<dbReference type="GO" id="GO:0008168">
    <property type="term" value="F:methyltransferase activity"/>
    <property type="evidence" value="ECO:0007669"/>
    <property type="project" value="UniProtKB-KW"/>
</dbReference>
<gene>
    <name evidence="2" type="ORF">PL75_01050</name>
</gene>
<accession>A0A0J1C5H6</accession>
<comment type="caution">
    <text evidence="2">The sequence shown here is derived from an EMBL/GenBank/DDBJ whole genome shotgun (WGS) entry which is preliminary data.</text>
</comment>
<dbReference type="EMBL" id="JTDO01000002">
    <property type="protein sequence ID" value="KLT73573.1"/>
    <property type="molecule type" value="Genomic_DNA"/>
</dbReference>
<dbReference type="PRINTS" id="PR00507">
    <property type="entry name" value="N12N6MTFRASE"/>
</dbReference>
<dbReference type="GO" id="GO:0032259">
    <property type="term" value="P:methylation"/>
    <property type="evidence" value="ECO:0007669"/>
    <property type="project" value="UniProtKB-KW"/>
</dbReference>
<dbReference type="STRING" id="1470200.PL75_01050"/>
<keyword evidence="2" id="KW-0489">Methyltransferase</keyword>
<reference evidence="2 3" key="1">
    <citation type="submission" date="2014-11" db="EMBL/GenBank/DDBJ databases">
        <title>Genome of a novel goose pathogen.</title>
        <authorList>
            <person name="Hansen C.M."/>
            <person name="Hueffer K."/>
            <person name="Choi S.C."/>
        </authorList>
    </citation>
    <scope>NUCLEOTIDE SEQUENCE [LARGE SCALE GENOMIC DNA]</scope>
    <source>
        <strain evidence="2 3">KH1503</strain>
    </source>
</reference>